<evidence type="ECO:0000256" key="5">
    <source>
        <dbReference type="ARBA" id="ARBA00023136"/>
    </source>
</evidence>
<feature type="transmembrane region" description="Helical" evidence="6">
    <location>
        <begin position="49"/>
        <end position="68"/>
    </location>
</feature>
<gene>
    <name evidence="8" type="ORF">D5400_20260</name>
</gene>
<feature type="transmembrane region" description="Helical" evidence="6">
    <location>
        <begin position="195"/>
        <end position="214"/>
    </location>
</feature>
<dbReference type="InterPro" id="IPR050638">
    <property type="entry name" value="AA-Vitamin_Transporters"/>
</dbReference>
<keyword evidence="5 6" id="KW-0472">Membrane</keyword>
<feature type="transmembrane region" description="Helical" evidence="6">
    <location>
        <begin position="259"/>
        <end position="278"/>
    </location>
</feature>
<evidence type="ECO:0000313" key="8">
    <source>
        <dbReference type="EMBL" id="AZN73309.1"/>
    </source>
</evidence>
<comment type="subcellular location">
    <subcellularLocation>
        <location evidence="1">Membrane</location>
        <topology evidence="1">Multi-pass membrane protein</topology>
    </subcellularLocation>
</comment>
<keyword evidence="4 6" id="KW-1133">Transmembrane helix</keyword>
<protein>
    <submittedName>
        <fullName evidence="8">DMT family transporter</fullName>
    </submittedName>
</protein>
<evidence type="ECO:0000256" key="4">
    <source>
        <dbReference type="ARBA" id="ARBA00022989"/>
    </source>
</evidence>
<evidence type="ECO:0000313" key="9">
    <source>
        <dbReference type="Proteomes" id="UP000268192"/>
    </source>
</evidence>
<dbReference type="InterPro" id="IPR037185">
    <property type="entry name" value="EmrE-like"/>
</dbReference>
<feature type="transmembrane region" description="Helical" evidence="6">
    <location>
        <begin position="80"/>
        <end position="100"/>
    </location>
</feature>
<evidence type="ECO:0000259" key="7">
    <source>
        <dbReference type="Pfam" id="PF00892"/>
    </source>
</evidence>
<evidence type="ECO:0000256" key="1">
    <source>
        <dbReference type="ARBA" id="ARBA00004141"/>
    </source>
</evidence>
<name>A0A3Q8XSY1_9HYPH</name>
<dbReference type="PANTHER" id="PTHR32322:SF2">
    <property type="entry name" value="EAMA DOMAIN-CONTAINING PROTEIN"/>
    <property type="match status" value="1"/>
</dbReference>
<sequence>MVMCMAVAPSDKPRPAIYIFAVMPPLFWAGNFLVARLFHEEIPPFQMSFWRWLLALAIIVPFSLRALVASRPIIRQELGFLFLLGGIGIAAFNCFIYVALQHTSVVNAALINSLMPVVTFLLALIFIGDGLAPRQIVGVAVCVAGALFIVLRGQISNLGALVINVGDILVLAGLTFWALYTVLIRWRRTALPTSVFLTVTIAFGVIIHLPFVIWEVGQRGTFSANGANIAALVYLAIFPSLLAYIFWNRAVAALGPGKTGLFMYLMPIFSTVLAVLLLGETFRSYHLVGMLLIFMGIALVTRPAPPVLAMR</sequence>
<dbReference type="Pfam" id="PF00892">
    <property type="entry name" value="EamA"/>
    <property type="match status" value="2"/>
</dbReference>
<dbReference type="Proteomes" id="UP000268192">
    <property type="component" value="Chromosome"/>
</dbReference>
<dbReference type="InterPro" id="IPR000620">
    <property type="entry name" value="EamA_dom"/>
</dbReference>
<proteinExistence type="inferred from homology"/>
<feature type="domain" description="EamA" evidence="7">
    <location>
        <begin position="165"/>
        <end position="301"/>
    </location>
</feature>
<dbReference type="AlphaFoldDB" id="A0A3Q8XSY1"/>
<dbReference type="EMBL" id="CP032509">
    <property type="protein sequence ID" value="AZN73309.1"/>
    <property type="molecule type" value="Genomic_DNA"/>
</dbReference>
<comment type="similarity">
    <text evidence="2">Belongs to the EamA transporter family.</text>
</comment>
<feature type="transmembrane region" description="Helical" evidence="6">
    <location>
        <begin position="136"/>
        <end position="155"/>
    </location>
</feature>
<feature type="transmembrane region" description="Helical" evidence="6">
    <location>
        <begin position="284"/>
        <end position="301"/>
    </location>
</feature>
<dbReference type="PANTHER" id="PTHR32322">
    <property type="entry name" value="INNER MEMBRANE TRANSPORTER"/>
    <property type="match status" value="1"/>
</dbReference>
<organism evidence="8 9">
    <name type="scientific">Georhizobium profundi</name>
    <dbReference type="NCBI Taxonomy" id="2341112"/>
    <lineage>
        <taxon>Bacteria</taxon>
        <taxon>Pseudomonadati</taxon>
        <taxon>Pseudomonadota</taxon>
        <taxon>Alphaproteobacteria</taxon>
        <taxon>Hyphomicrobiales</taxon>
        <taxon>Rhizobiaceae</taxon>
        <taxon>Georhizobium</taxon>
    </lineage>
</organism>
<dbReference type="GO" id="GO:0016020">
    <property type="term" value="C:membrane"/>
    <property type="evidence" value="ECO:0007669"/>
    <property type="project" value="UniProtKB-SubCell"/>
</dbReference>
<feature type="transmembrane region" description="Helical" evidence="6">
    <location>
        <begin position="16"/>
        <end position="37"/>
    </location>
</feature>
<evidence type="ECO:0000256" key="3">
    <source>
        <dbReference type="ARBA" id="ARBA00022692"/>
    </source>
</evidence>
<keyword evidence="9" id="KW-1185">Reference proteome</keyword>
<feature type="domain" description="EamA" evidence="7">
    <location>
        <begin position="18"/>
        <end position="150"/>
    </location>
</feature>
<reference evidence="8 9" key="1">
    <citation type="submission" date="2018-09" db="EMBL/GenBank/DDBJ databases">
        <title>Marinorhizobium profundi gen. nov., sp. nov., isolated from a deep-sea sediment sample from the New Britain Trench and proposal of Marinorhizobiaceae fam. nov. in the order Rhizobiales of the class Alphaproteobacteria.</title>
        <authorList>
            <person name="Cao J."/>
        </authorList>
    </citation>
    <scope>NUCLEOTIDE SEQUENCE [LARGE SCALE GENOMIC DNA]</scope>
    <source>
        <strain evidence="8 9">WS11</strain>
    </source>
</reference>
<accession>A0A3Q8XSY1</accession>
<evidence type="ECO:0000256" key="6">
    <source>
        <dbReference type="SAM" id="Phobius"/>
    </source>
</evidence>
<evidence type="ECO:0000256" key="2">
    <source>
        <dbReference type="ARBA" id="ARBA00007362"/>
    </source>
</evidence>
<feature type="transmembrane region" description="Helical" evidence="6">
    <location>
        <begin position="106"/>
        <end position="127"/>
    </location>
</feature>
<keyword evidence="3 6" id="KW-0812">Transmembrane</keyword>
<dbReference type="KEGG" id="abaw:D5400_20260"/>
<feature type="transmembrane region" description="Helical" evidence="6">
    <location>
        <begin position="161"/>
        <end position="183"/>
    </location>
</feature>
<dbReference type="SUPFAM" id="SSF103481">
    <property type="entry name" value="Multidrug resistance efflux transporter EmrE"/>
    <property type="match status" value="2"/>
</dbReference>
<feature type="transmembrane region" description="Helical" evidence="6">
    <location>
        <begin position="226"/>
        <end position="247"/>
    </location>
</feature>